<dbReference type="SMART" id="SM00382">
    <property type="entry name" value="AAA"/>
    <property type="match status" value="1"/>
</dbReference>
<reference evidence="2 3" key="1">
    <citation type="journal article" date="2018" name="BMC Genomics">
        <title>Whole genome sequencing and function prediction of 133 gut anaerobes isolated from chicken caecum in pure cultures.</title>
        <authorList>
            <person name="Medvecky M."/>
            <person name="Cejkova D."/>
            <person name="Polansky O."/>
            <person name="Karasova D."/>
            <person name="Kubasova T."/>
            <person name="Cizek A."/>
            <person name="Rychlik I."/>
        </authorList>
    </citation>
    <scope>NUCLEOTIDE SEQUENCE [LARGE SCALE GENOMIC DNA]</scope>
    <source>
        <strain evidence="2 3">An13</strain>
    </source>
</reference>
<sequence length="537" mass="62121">MKIRKIRMKEYKRFYDLTIDLGDDPKRIVALVGPNGCGKSSVFDAMLFLAKAYMGRIGQNGITRDYHYHSLKQVPGYNYENVQIEFEQGTFSQVYNKMQKEGRGNSIFSFRSSFRYNGNLKIMQTKAVKDIIQNDYGASSASDIDQRIEEDYRRLLAKYNKYRDDNDLRPSEAREHIIGKLNAALSACLDLKITSLGNIDENKGTLYFKKSDADIVFDYNVLSAGEKEVIDILLDLYLRKDTYTDSVYIIDEPELHLNTSIQRALLIEINKMVPENCQIWIATHSIGFLRAIQDELKNESQIIEFKSDNKWAAEAFILQPVQISRSEWQNLFSTALDDLAKLICPKIIIYCEGRAEPKKDGSERGLDADVFNTIFAKEYPDVLFISSGGNTELDQRSDIAIAIFSKVFPELKIWVLKDRDMASGKATDEHTRRIYLENNSENHRVLKRFELENYLYDKEVLSEYCRWNRLQFNESKYNRIVHDITNDNLKDKTGEIKSCCGIGISINPERFKRNLAACINQTMGVYKELEEVIFKRK</sequence>
<evidence type="ECO:0000313" key="3">
    <source>
        <dbReference type="Proteomes" id="UP000195305"/>
    </source>
</evidence>
<protein>
    <recommendedName>
        <fullName evidence="1">AAA+ ATPase domain-containing protein</fullName>
    </recommendedName>
</protein>
<dbReference type="InterPro" id="IPR027417">
    <property type="entry name" value="P-loop_NTPase"/>
</dbReference>
<evidence type="ECO:0000313" key="2">
    <source>
        <dbReference type="EMBL" id="OUQ36457.1"/>
    </source>
</evidence>
<dbReference type="RefSeq" id="WP_087356997.1">
    <property type="nucleotide sequence ID" value="NZ_NFLJ01000002.1"/>
</dbReference>
<dbReference type="CDD" id="cd00267">
    <property type="entry name" value="ABC_ATPase"/>
    <property type="match status" value="1"/>
</dbReference>
<gene>
    <name evidence="2" type="ORF">B5E75_01310</name>
</gene>
<dbReference type="InterPro" id="IPR003395">
    <property type="entry name" value="RecF/RecN/SMC_N"/>
</dbReference>
<dbReference type="EMBL" id="NFLJ01000002">
    <property type="protein sequence ID" value="OUQ36457.1"/>
    <property type="molecule type" value="Genomic_DNA"/>
</dbReference>
<dbReference type="AlphaFoldDB" id="A0A1Y4T2M5"/>
<evidence type="ECO:0000259" key="1">
    <source>
        <dbReference type="SMART" id="SM00382"/>
    </source>
</evidence>
<organism evidence="2 3">
    <name type="scientific">Massilimicrobiota timonensis</name>
    <dbReference type="NCBI Taxonomy" id="1776392"/>
    <lineage>
        <taxon>Bacteria</taxon>
        <taxon>Bacillati</taxon>
        <taxon>Bacillota</taxon>
        <taxon>Erysipelotrichia</taxon>
        <taxon>Erysipelotrichales</taxon>
        <taxon>Erysipelotrichaceae</taxon>
        <taxon>Massilimicrobiota</taxon>
    </lineage>
</organism>
<dbReference type="Gene3D" id="3.40.50.300">
    <property type="entry name" value="P-loop containing nucleotide triphosphate hydrolases"/>
    <property type="match status" value="1"/>
</dbReference>
<dbReference type="Proteomes" id="UP000195305">
    <property type="component" value="Unassembled WGS sequence"/>
</dbReference>
<feature type="domain" description="AAA+ ATPase" evidence="1">
    <location>
        <begin position="25"/>
        <end position="309"/>
    </location>
</feature>
<keyword evidence="3" id="KW-1185">Reference proteome</keyword>
<dbReference type="InterPro" id="IPR051396">
    <property type="entry name" value="Bact_Antivir_Def_Nuclease"/>
</dbReference>
<comment type="caution">
    <text evidence="2">The sequence shown here is derived from an EMBL/GenBank/DDBJ whole genome shotgun (WGS) entry which is preliminary data.</text>
</comment>
<dbReference type="SUPFAM" id="SSF52540">
    <property type="entry name" value="P-loop containing nucleoside triphosphate hydrolases"/>
    <property type="match status" value="1"/>
</dbReference>
<dbReference type="GO" id="GO:0005524">
    <property type="term" value="F:ATP binding"/>
    <property type="evidence" value="ECO:0007669"/>
    <property type="project" value="InterPro"/>
</dbReference>
<name>A0A1Y4T2M5_9FIRM</name>
<dbReference type="Pfam" id="PF02463">
    <property type="entry name" value="SMC_N"/>
    <property type="match status" value="1"/>
</dbReference>
<dbReference type="OrthoDB" id="1093370at2"/>
<dbReference type="PANTHER" id="PTHR43581:SF4">
    <property type="entry name" value="ATP_GTP PHOSPHATASE"/>
    <property type="match status" value="1"/>
</dbReference>
<dbReference type="GO" id="GO:0016887">
    <property type="term" value="F:ATP hydrolysis activity"/>
    <property type="evidence" value="ECO:0007669"/>
    <property type="project" value="InterPro"/>
</dbReference>
<dbReference type="PANTHER" id="PTHR43581">
    <property type="entry name" value="ATP/GTP PHOSPHATASE"/>
    <property type="match status" value="1"/>
</dbReference>
<dbReference type="InterPro" id="IPR003593">
    <property type="entry name" value="AAA+_ATPase"/>
</dbReference>
<accession>A0A1Y4T2M5</accession>
<proteinExistence type="predicted"/>